<evidence type="ECO:0000256" key="5">
    <source>
        <dbReference type="ARBA" id="ARBA00022801"/>
    </source>
</evidence>
<keyword evidence="4" id="KW-0479">Metal-binding</keyword>
<dbReference type="PROSITE" id="PS50024">
    <property type="entry name" value="SEA"/>
    <property type="match status" value="1"/>
</dbReference>
<feature type="transmembrane region" description="Helical" evidence="13">
    <location>
        <begin position="63"/>
        <end position="86"/>
    </location>
</feature>
<evidence type="ECO:0000256" key="9">
    <source>
        <dbReference type="ARBA" id="ARBA00022989"/>
    </source>
</evidence>
<dbReference type="GO" id="GO:0004252">
    <property type="term" value="F:serine-type endopeptidase activity"/>
    <property type="evidence" value="ECO:0007669"/>
    <property type="project" value="InterPro"/>
</dbReference>
<dbReference type="EMBL" id="WNYA01000001">
    <property type="protein sequence ID" value="KAG8593456.1"/>
    <property type="molecule type" value="Genomic_DNA"/>
</dbReference>
<dbReference type="InterPro" id="IPR043504">
    <property type="entry name" value="Peptidase_S1_PA_chymotrypsin"/>
</dbReference>
<dbReference type="Gene3D" id="2.40.10.10">
    <property type="entry name" value="Trypsin-like serine proteases"/>
    <property type="match status" value="2"/>
</dbReference>
<dbReference type="InterPro" id="IPR033116">
    <property type="entry name" value="TRYPSIN_SER"/>
</dbReference>
<evidence type="ECO:0000259" key="15">
    <source>
        <dbReference type="PROSITE" id="PS50240"/>
    </source>
</evidence>
<dbReference type="AlphaFoldDB" id="A0AAV7D8D5"/>
<evidence type="ECO:0000256" key="10">
    <source>
        <dbReference type="ARBA" id="ARBA00023136"/>
    </source>
</evidence>
<keyword evidence="3 13" id="KW-0812">Transmembrane</keyword>
<keyword evidence="2 12" id="KW-0645">Protease</keyword>
<dbReference type="FunFam" id="2.40.10.10:FF:000003">
    <property type="entry name" value="Transmembrane serine protease 3"/>
    <property type="match status" value="1"/>
</dbReference>
<dbReference type="PRINTS" id="PR00722">
    <property type="entry name" value="CHYMOTRYPSIN"/>
</dbReference>
<dbReference type="SMART" id="SM00020">
    <property type="entry name" value="Tryp_SPc"/>
    <property type="match status" value="1"/>
</dbReference>
<dbReference type="Gene3D" id="3.30.70.960">
    <property type="entry name" value="SEA domain"/>
    <property type="match status" value="1"/>
</dbReference>
<evidence type="ECO:0000313" key="17">
    <source>
        <dbReference type="Proteomes" id="UP000824782"/>
    </source>
</evidence>
<dbReference type="InterPro" id="IPR018114">
    <property type="entry name" value="TRYPSIN_HIS"/>
</dbReference>
<sequence>MLESHVTSAGTPIHYYSSLDRYLQPFIFNWTTTEYKSLYMEAVTDLRTPESEVLAKASQRKKIITIIVIGVTIFIIVGTIVAAIVIDMVLVKHGSEPIHNPYYFRGSFRIINYNYDNTFEDSSSFEYRMLAAKLEVILQETFKNSELKKYYNMSKVISFSPGSIIPTFVTLFKVPNADSKSFSSASAQNIFMANLISASNSLYTIDRGSLQLSEISVTDAENLLYSDCGVGGPAGSSRIVGGVSADSGSWPWQASLRLNGFHKCGASLISNTWLVTAAHCFDFNKSYKMWTVVLGTISIKPKDGLKLKQIIIFEPYTSETHQNDIALLELSEPVNFKENIRPVCLPSASENFADGKSCYVTGWGALEFEGQYPTTLQQAEVKIINSELCRSSQMYGNSVDQSMICAGYAEGKIDACQGDSGGPLVTIQNNGRWALIGIVSFGDGCASQNRPGVYSNVTYLQNWIKRNSSL</sequence>
<dbReference type="PANTHER" id="PTHR24252">
    <property type="entry name" value="ACROSIN-RELATED"/>
    <property type="match status" value="1"/>
</dbReference>
<comment type="subcellular location">
    <subcellularLocation>
        <location evidence="1">Membrane</location>
        <topology evidence="1">Single-pass type II membrane protein</topology>
    </subcellularLocation>
</comment>
<gene>
    <name evidence="16" type="ORF">GDO81_000840</name>
</gene>
<evidence type="ECO:0000256" key="13">
    <source>
        <dbReference type="SAM" id="Phobius"/>
    </source>
</evidence>
<keyword evidence="5 12" id="KW-0378">Hydrolase</keyword>
<organism evidence="16 17">
    <name type="scientific">Engystomops pustulosus</name>
    <name type="common">Tungara frog</name>
    <name type="synonym">Physalaemus pustulosus</name>
    <dbReference type="NCBI Taxonomy" id="76066"/>
    <lineage>
        <taxon>Eukaryota</taxon>
        <taxon>Metazoa</taxon>
        <taxon>Chordata</taxon>
        <taxon>Craniata</taxon>
        <taxon>Vertebrata</taxon>
        <taxon>Euteleostomi</taxon>
        <taxon>Amphibia</taxon>
        <taxon>Batrachia</taxon>
        <taxon>Anura</taxon>
        <taxon>Neobatrachia</taxon>
        <taxon>Hyloidea</taxon>
        <taxon>Leptodactylidae</taxon>
        <taxon>Leiuperinae</taxon>
        <taxon>Engystomops</taxon>
    </lineage>
</organism>
<dbReference type="Proteomes" id="UP000824782">
    <property type="component" value="Unassembled WGS sequence"/>
</dbReference>
<dbReference type="InterPro" id="IPR000082">
    <property type="entry name" value="SEA_dom"/>
</dbReference>
<keyword evidence="17" id="KW-1185">Reference proteome</keyword>
<dbReference type="SUPFAM" id="SSF82671">
    <property type="entry name" value="SEA domain"/>
    <property type="match status" value="1"/>
</dbReference>
<protein>
    <submittedName>
        <fullName evidence="16">Uncharacterized protein</fullName>
    </submittedName>
</protein>
<dbReference type="GO" id="GO:0006508">
    <property type="term" value="P:proteolysis"/>
    <property type="evidence" value="ECO:0007669"/>
    <property type="project" value="UniProtKB-KW"/>
</dbReference>
<reference evidence="16" key="1">
    <citation type="thesis" date="2020" institute="ProQuest LLC" country="789 East Eisenhower Parkway, Ann Arbor, MI, USA">
        <title>Comparative Genomics and Chromosome Evolution.</title>
        <authorList>
            <person name="Mudd A.B."/>
        </authorList>
    </citation>
    <scope>NUCLEOTIDE SEQUENCE</scope>
    <source>
        <strain evidence="16">237g6f4</strain>
        <tissue evidence="16">Blood</tissue>
    </source>
</reference>
<proteinExistence type="predicted"/>
<dbReference type="PROSITE" id="PS00135">
    <property type="entry name" value="TRYPSIN_SER"/>
    <property type="match status" value="1"/>
</dbReference>
<dbReference type="GO" id="GO:0016020">
    <property type="term" value="C:membrane"/>
    <property type="evidence" value="ECO:0007669"/>
    <property type="project" value="UniProtKB-SubCell"/>
</dbReference>
<name>A0AAV7D8D5_ENGPU</name>
<dbReference type="GO" id="GO:0046872">
    <property type="term" value="F:metal ion binding"/>
    <property type="evidence" value="ECO:0007669"/>
    <property type="project" value="UniProtKB-KW"/>
</dbReference>
<dbReference type="InterPro" id="IPR009003">
    <property type="entry name" value="Peptidase_S1_PA"/>
</dbReference>
<feature type="domain" description="Peptidase S1" evidence="15">
    <location>
        <begin position="239"/>
        <end position="469"/>
    </location>
</feature>
<dbReference type="CDD" id="cd00190">
    <property type="entry name" value="Tryp_SPc"/>
    <property type="match status" value="1"/>
</dbReference>
<evidence type="ECO:0000256" key="6">
    <source>
        <dbReference type="ARBA" id="ARBA00022825"/>
    </source>
</evidence>
<dbReference type="PROSITE" id="PS00134">
    <property type="entry name" value="TRYPSIN_HIS"/>
    <property type="match status" value="1"/>
</dbReference>
<evidence type="ECO:0000313" key="16">
    <source>
        <dbReference type="EMBL" id="KAG8593456.1"/>
    </source>
</evidence>
<evidence type="ECO:0000256" key="8">
    <source>
        <dbReference type="ARBA" id="ARBA00022968"/>
    </source>
</evidence>
<dbReference type="PANTHER" id="PTHR24252:SF28">
    <property type="entry name" value="TRANSMEMBRANE PROTEASE SERINE 11C ISOFORM X1"/>
    <property type="match status" value="1"/>
</dbReference>
<feature type="domain" description="SEA" evidence="14">
    <location>
        <begin position="100"/>
        <end position="217"/>
    </location>
</feature>
<evidence type="ECO:0000256" key="1">
    <source>
        <dbReference type="ARBA" id="ARBA00004606"/>
    </source>
</evidence>
<dbReference type="InterPro" id="IPR036364">
    <property type="entry name" value="SEA_dom_sf"/>
</dbReference>
<evidence type="ECO:0000256" key="2">
    <source>
        <dbReference type="ARBA" id="ARBA00022670"/>
    </source>
</evidence>
<keyword evidence="7" id="KW-0106">Calcium</keyword>
<dbReference type="PROSITE" id="PS50240">
    <property type="entry name" value="TRYPSIN_DOM"/>
    <property type="match status" value="1"/>
</dbReference>
<keyword evidence="8" id="KW-0735">Signal-anchor</keyword>
<evidence type="ECO:0000256" key="12">
    <source>
        <dbReference type="RuleBase" id="RU363034"/>
    </source>
</evidence>
<comment type="caution">
    <text evidence="16">The sequence shown here is derived from an EMBL/GenBank/DDBJ whole genome shotgun (WGS) entry which is preliminary data.</text>
</comment>
<keyword evidence="10 13" id="KW-0472">Membrane</keyword>
<keyword evidence="6 12" id="KW-0720">Serine protease</keyword>
<dbReference type="Pfam" id="PF00089">
    <property type="entry name" value="Trypsin"/>
    <property type="match status" value="1"/>
</dbReference>
<dbReference type="SUPFAM" id="SSF50494">
    <property type="entry name" value="Trypsin-like serine proteases"/>
    <property type="match status" value="1"/>
</dbReference>
<keyword evidence="11" id="KW-1015">Disulfide bond</keyword>
<evidence type="ECO:0000259" key="14">
    <source>
        <dbReference type="PROSITE" id="PS50024"/>
    </source>
</evidence>
<evidence type="ECO:0000256" key="4">
    <source>
        <dbReference type="ARBA" id="ARBA00022723"/>
    </source>
</evidence>
<evidence type="ECO:0000256" key="3">
    <source>
        <dbReference type="ARBA" id="ARBA00022692"/>
    </source>
</evidence>
<dbReference type="InterPro" id="IPR001254">
    <property type="entry name" value="Trypsin_dom"/>
</dbReference>
<keyword evidence="9 13" id="KW-1133">Transmembrane helix</keyword>
<evidence type="ECO:0000256" key="11">
    <source>
        <dbReference type="ARBA" id="ARBA00023157"/>
    </source>
</evidence>
<evidence type="ECO:0000256" key="7">
    <source>
        <dbReference type="ARBA" id="ARBA00022837"/>
    </source>
</evidence>
<dbReference type="Pfam" id="PF01390">
    <property type="entry name" value="SEA"/>
    <property type="match status" value="1"/>
</dbReference>
<dbReference type="InterPro" id="IPR001314">
    <property type="entry name" value="Peptidase_S1A"/>
</dbReference>
<accession>A0AAV7D8D5</accession>